<reference evidence="1 2" key="1">
    <citation type="submission" date="2018-10" db="EMBL/GenBank/DDBJ databases">
        <title>A high-quality apple genome assembly.</title>
        <authorList>
            <person name="Hu J."/>
        </authorList>
    </citation>
    <scope>NUCLEOTIDE SEQUENCE [LARGE SCALE GENOMIC DNA]</scope>
    <source>
        <strain evidence="2">cv. HFTH1</strain>
        <tissue evidence="1">Young leaf</tissue>
    </source>
</reference>
<comment type="caution">
    <text evidence="1">The sequence shown here is derived from an EMBL/GenBank/DDBJ whole genome shotgun (WGS) entry which is preliminary data.</text>
</comment>
<protein>
    <submittedName>
        <fullName evidence="1">Uncharacterized protein</fullName>
    </submittedName>
</protein>
<sequence length="113" mass="13147">MGGALAEEPPMPKLEFREKECLENFGIFAKVLELVFGENRSLFIGIGKDMVENVGNKRRWPVPLGEWVIGQKRMIVYCSRVELGTPQGYFCHFYPKIHVSPCDYFWLHNLLRK</sequence>
<organism evidence="1 2">
    <name type="scientific">Malus domestica</name>
    <name type="common">Apple</name>
    <name type="synonym">Pyrus malus</name>
    <dbReference type="NCBI Taxonomy" id="3750"/>
    <lineage>
        <taxon>Eukaryota</taxon>
        <taxon>Viridiplantae</taxon>
        <taxon>Streptophyta</taxon>
        <taxon>Embryophyta</taxon>
        <taxon>Tracheophyta</taxon>
        <taxon>Spermatophyta</taxon>
        <taxon>Magnoliopsida</taxon>
        <taxon>eudicotyledons</taxon>
        <taxon>Gunneridae</taxon>
        <taxon>Pentapetalae</taxon>
        <taxon>rosids</taxon>
        <taxon>fabids</taxon>
        <taxon>Rosales</taxon>
        <taxon>Rosaceae</taxon>
        <taxon>Amygdaloideae</taxon>
        <taxon>Maleae</taxon>
        <taxon>Malus</taxon>
    </lineage>
</organism>
<dbReference type="Proteomes" id="UP000290289">
    <property type="component" value="Chromosome 3"/>
</dbReference>
<keyword evidence="2" id="KW-1185">Reference proteome</keyword>
<dbReference type="AlphaFoldDB" id="A0A498KA47"/>
<evidence type="ECO:0000313" key="2">
    <source>
        <dbReference type="Proteomes" id="UP000290289"/>
    </source>
</evidence>
<name>A0A498KA47_MALDO</name>
<evidence type="ECO:0000313" key="1">
    <source>
        <dbReference type="EMBL" id="RXI04338.1"/>
    </source>
</evidence>
<dbReference type="EMBL" id="RDQH01000329">
    <property type="protein sequence ID" value="RXI04338.1"/>
    <property type="molecule type" value="Genomic_DNA"/>
</dbReference>
<accession>A0A498KA47</accession>
<gene>
    <name evidence="1" type="ORF">DVH24_038612</name>
</gene>
<proteinExistence type="predicted"/>